<comment type="catalytic activity">
    <reaction evidence="1">
        <text>Thiol-dependent hydrolysis of ester, thioester, amide, peptide and isopeptide bonds formed by the C-terminal Gly of ubiquitin (a 76-residue protein attached to proteins as an intracellular targeting signal).</text>
        <dbReference type="EC" id="3.4.19.12"/>
    </reaction>
</comment>
<dbReference type="InterPro" id="IPR046541">
    <property type="entry name" value="DUF6606"/>
</dbReference>
<dbReference type="PANTHER" id="PTHR13367">
    <property type="entry name" value="UBIQUITIN THIOESTERASE"/>
    <property type="match status" value="1"/>
</dbReference>
<keyword evidence="6" id="KW-0833">Ubl conjugation pathway</keyword>
<proteinExistence type="inferred from homology"/>
<comment type="similarity">
    <text evidence="2 13">Belongs to the RNase T2 family.</text>
</comment>
<reference evidence="19 20" key="1">
    <citation type="journal article" date="2020" name="Genomics">
        <title>Complete, high-quality genomes from long-read metagenomic sequencing of two wolf lichen thalli reveals enigmatic genome architecture.</title>
        <authorList>
            <person name="McKenzie S.K."/>
            <person name="Walston R.F."/>
            <person name="Allen J.L."/>
        </authorList>
    </citation>
    <scope>NUCLEOTIDE SEQUENCE [LARGE SCALE GENOMIC DNA]</scope>
    <source>
        <strain evidence="19">WasteWater1</strain>
    </source>
</reference>
<dbReference type="EMBL" id="JACCJB010000009">
    <property type="protein sequence ID" value="KAF6223923.1"/>
    <property type="molecule type" value="Genomic_DNA"/>
</dbReference>
<feature type="domain" description="DUF6606" evidence="18">
    <location>
        <begin position="366"/>
        <end position="635"/>
    </location>
</feature>
<dbReference type="PROSITE" id="PS00531">
    <property type="entry name" value="RNASE_T2_2"/>
    <property type="match status" value="1"/>
</dbReference>
<dbReference type="InterPro" id="IPR001568">
    <property type="entry name" value="RNase_T2-like"/>
</dbReference>
<feature type="domain" description="DUF3645" evidence="17">
    <location>
        <begin position="2760"/>
        <end position="2792"/>
    </location>
</feature>
<keyword evidence="11" id="KW-0456">Lyase</keyword>
<keyword evidence="10" id="KW-0325">Glycoprotein</keyword>
<evidence type="ECO:0000313" key="19">
    <source>
        <dbReference type="EMBL" id="KAF6223923.1"/>
    </source>
</evidence>
<evidence type="ECO:0000256" key="4">
    <source>
        <dbReference type="ARBA" id="ARBA00022722"/>
    </source>
</evidence>
<evidence type="ECO:0000259" key="16">
    <source>
        <dbReference type="Pfam" id="PF12340"/>
    </source>
</evidence>
<dbReference type="SUPFAM" id="SSF52540">
    <property type="entry name" value="P-loop containing nucleoside triphosphate hydrolases"/>
    <property type="match status" value="1"/>
</dbReference>
<dbReference type="PROSITE" id="PS00530">
    <property type="entry name" value="RNASE_T2_1"/>
    <property type="match status" value="1"/>
</dbReference>
<dbReference type="GO" id="GO:0004843">
    <property type="term" value="F:cysteine-type deubiquitinase activity"/>
    <property type="evidence" value="ECO:0007669"/>
    <property type="project" value="UniProtKB-EC"/>
</dbReference>
<feature type="compositionally biased region" description="Basic and acidic residues" evidence="14">
    <location>
        <begin position="3551"/>
        <end position="3561"/>
    </location>
</feature>
<evidence type="ECO:0000256" key="7">
    <source>
        <dbReference type="ARBA" id="ARBA00022801"/>
    </source>
</evidence>
<evidence type="ECO:0000256" key="12">
    <source>
        <dbReference type="PIRSR" id="PIRSR633697-1"/>
    </source>
</evidence>
<keyword evidence="15" id="KW-0732">Signal</keyword>
<comment type="caution">
    <text evidence="19">The sequence shown here is derived from an EMBL/GenBank/DDBJ whole genome shotgun (WGS) entry which is preliminary data.</text>
</comment>
<feature type="signal peptide" evidence="15">
    <location>
        <begin position="1"/>
        <end position="23"/>
    </location>
</feature>
<dbReference type="Gene3D" id="3.40.50.300">
    <property type="entry name" value="P-loop containing nucleotide triphosphate hydrolases"/>
    <property type="match status" value="1"/>
</dbReference>
<evidence type="ECO:0000256" key="8">
    <source>
        <dbReference type="ARBA" id="ARBA00022807"/>
    </source>
</evidence>
<dbReference type="GeneID" id="59338887"/>
<evidence type="ECO:0000256" key="11">
    <source>
        <dbReference type="ARBA" id="ARBA00023239"/>
    </source>
</evidence>
<feature type="region of interest" description="Disordered" evidence="14">
    <location>
        <begin position="2215"/>
        <end position="2257"/>
    </location>
</feature>
<dbReference type="Proteomes" id="UP000593566">
    <property type="component" value="Unassembled WGS sequence"/>
</dbReference>
<dbReference type="Pfam" id="PF00445">
    <property type="entry name" value="Ribonuclease_T2"/>
    <property type="match status" value="1"/>
</dbReference>
<accession>A0A8H6FDK1</accession>
<evidence type="ECO:0000256" key="6">
    <source>
        <dbReference type="ARBA" id="ARBA00022786"/>
    </source>
</evidence>
<dbReference type="InterPro" id="IPR027417">
    <property type="entry name" value="P-loop_NTPase"/>
</dbReference>
<evidence type="ECO:0000259" key="17">
    <source>
        <dbReference type="Pfam" id="PF12359"/>
    </source>
</evidence>
<evidence type="ECO:0000256" key="3">
    <source>
        <dbReference type="ARBA" id="ARBA00022670"/>
    </source>
</evidence>
<keyword evidence="4" id="KW-0540">Nuclease</keyword>
<dbReference type="GO" id="GO:0006508">
    <property type="term" value="P:proteolysis"/>
    <property type="evidence" value="ECO:0007669"/>
    <property type="project" value="UniProtKB-KW"/>
</dbReference>
<keyword evidence="7" id="KW-0378">Hydrolase</keyword>
<evidence type="ECO:0000256" key="2">
    <source>
        <dbReference type="ARBA" id="ARBA00007469"/>
    </source>
</evidence>
<feature type="compositionally biased region" description="Basic and acidic residues" evidence="14">
    <location>
        <begin position="2247"/>
        <end position="2256"/>
    </location>
</feature>
<dbReference type="InterPro" id="IPR036430">
    <property type="entry name" value="RNase_T2-like_sf"/>
</dbReference>
<evidence type="ECO:0000256" key="1">
    <source>
        <dbReference type="ARBA" id="ARBA00000707"/>
    </source>
</evidence>
<organism evidence="19 20">
    <name type="scientific">Letharia lupina</name>
    <dbReference type="NCBI Taxonomy" id="560253"/>
    <lineage>
        <taxon>Eukaryota</taxon>
        <taxon>Fungi</taxon>
        <taxon>Dikarya</taxon>
        <taxon>Ascomycota</taxon>
        <taxon>Pezizomycotina</taxon>
        <taxon>Lecanoromycetes</taxon>
        <taxon>OSLEUM clade</taxon>
        <taxon>Lecanoromycetidae</taxon>
        <taxon>Lecanorales</taxon>
        <taxon>Lecanorineae</taxon>
        <taxon>Parmeliaceae</taxon>
        <taxon>Letharia</taxon>
    </lineage>
</organism>
<keyword evidence="3" id="KW-0645">Protease</keyword>
<evidence type="ECO:0000256" key="9">
    <source>
        <dbReference type="ARBA" id="ARBA00023157"/>
    </source>
</evidence>
<dbReference type="InterPro" id="IPR033130">
    <property type="entry name" value="RNase_T2_His_AS_2"/>
</dbReference>
<dbReference type="GO" id="GO:0033897">
    <property type="term" value="F:ribonuclease T2 activity"/>
    <property type="evidence" value="ECO:0007669"/>
    <property type="project" value="InterPro"/>
</dbReference>
<evidence type="ECO:0000259" key="18">
    <source>
        <dbReference type="Pfam" id="PF20255"/>
    </source>
</evidence>
<dbReference type="InterPro" id="IPR022105">
    <property type="entry name" value="DUF3645"/>
</dbReference>
<name>A0A8H6FDK1_9LECA</name>
<feature type="compositionally biased region" description="Polar residues" evidence="14">
    <location>
        <begin position="2215"/>
        <end position="2246"/>
    </location>
</feature>
<dbReference type="Pfam" id="PF20255">
    <property type="entry name" value="DUF6606"/>
    <property type="match status" value="1"/>
</dbReference>
<evidence type="ECO:0000256" key="15">
    <source>
        <dbReference type="SAM" id="SignalP"/>
    </source>
</evidence>
<dbReference type="InterPro" id="IPR033697">
    <property type="entry name" value="Ribonuclease_T2_eukaryotic"/>
</dbReference>
<keyword evidence="8" id="KW-0788">Thiol protease</keyword>
<feature type="region of interest" description="Disordered" evidence="14">
    <location>
        <begin position="3533"/>
        <end position="3561"/>
    </location>
</feature>
<evidence type="ECO:0000256" key="14">
    <source>
        <dbReference type="SAM" id="MobiDB-lite"/>
    </source>
</evidence>
<keyword evidence="5" id="KW-0255">Endonuclease</keyword>
<evidence type="ECO:0000256" key="5">
    <source>
        <dbReference type="ARBA" id="ARBA00022759"/>
    </source>
</evidence>
<dbReference type="SUPFAM" id="SSF55895">
    <property type="entry name" value="Ribonuclease Rh-like"/>
    <property type="match status" value="1"/>
</dbReference>
<keyword evidence="9" id="KW-1015">Disulfide bond</keyword>
<dbReference type="InterPro" id="IPR022099">
    <property type="entry name" value="DUF3638"/>
</dbReference>
<feature type="active site" evidence="12">
    <location>
        <position position="77"/>
    </location>
</feature>
<dbReference type="InterPro" id="IPR018188">
    <property type="entry name" value="RNase_T2_His_AS_1"/>
</dbReference>
<evidence type="ECO:0000313" key="20">
    <source>
        <dbReference type="Proteomes" id="UP000593566"/>
    </source>
</evidence>
<dbReference type="PANTHER" id="PTHR13367:SF33">
    <property type="entry name" value="P-LOOP CONTAINING NUCLEOSIDE TRIPHOSPHATE HYDROLASE PROTEIN"/>
    <property type="match status" value="1"/>
</dbReference>
<dbReference type="Pfam" id="PF12340">
    <property type="entry name" value="DUF3638"/>
    <property type="match status" value="1"/>
</dbReference>
<dbReference type="GO" id="GO:0003723">
    <property type="term" value="F:RNA binding"/>
    <property type="evidence" value="ECO:0007669"/>
    <property type="project" value="InterPro"/>
</dbReference>
<feature type="domain" description="DUF3638" evidence="16">
    <location>
        <begin position="2418"/>
        <end position="2638"/>
    </location>
</feature>
<keyword evidence="20" id="KW-1185">Reference proteome</keyword>
<feature type="chain" id="PRO_5034570275" evidence="15">
    <location>
        <begin position="24"/>
        <end position="3561"/>
    </location>
</feature>
<protein>
    <submittedName>
        <fullName evidence="19">Uncharacterized protein</fullName>
    </submittedName>
</protein>
<evidence type="ECO:0000256" key="10">
    <source>
        <dbReference type="ARBA" id="ARBA00023180"/>
    </source>
</evidence>
<dbReference type="Gene3D" id="3.90.730.10">
    <property type="entry name" value="Ribonuclease T2-like"/>
    <property type="match status" value="1"/>
</dbReference>
<dbReference type="CDD" id="cd01061">
    <property type="entry name" value="RNase_T2_euk"/>
    <property type="match status" value="1"/>
</dbReference>
<dbReference type="RefSeq" id="XP_037152983.1">
    <property type="nucleotide sequence ID" value="XM_037301349.1"/>
</dbReference>
<feature type="active site" evidence="12">
    <location>
        <position position="139"/>
    </location>
</feature>
<sequence length="3561" mass="402442">MPSYTSILSSALGALLLSSPALAFSEQCSTFEYPLSCHNKSAVANTCCFNYPGGLLLQTQFWDTDPATGPADHWTVHGLWPDECNGSYQQYCDESRQYKNITQILEHFNRYDLLDYMSVYWKDDGGNDESFWEHEWGKHGTCISTFDTSCYTDYVPTQEVVDFFQKTLQLFSVLDTYTFLKDAGIVPSTTKTYTYSEIRKALVQDRHVNATIECTGANSTELDEVYYYYNVYGSAQDGTYIPAQPDTNSSSCPMTGIQYLPKNLTSTPKQNGTYKFLECTAVEELFAYFVFSQDAGTEPFVDNGEGQGASKASVRLAWRFSSTPESTHISSSTSLLTTKLTLPHLYHSCQGSILFVKMADRTLEYLFNHIFLPPQLPHRDDHQNGAGDRALIEHLTEYCHLFRDLNHSEHYTQWSTILRTLRTFATLHRNNKSLSKNALTSAFRDVKDGAIIILHVSMQNSGLIIRKVAGDYVVETFEASPPAAEVLAAEKSLQWDFPSRAVAVPSAIFEEASFQACLAEFLEKASVEPVKQFAATTLKARSYAFESRDTATPAMIGQLLMALLEANGRKYTTMLTRKRVHDEVYWGDGAENPWRRSPTWLVLRVGVQRSLCSLLGGSHGTLHYKFFMSFVLSSLSEEVCAQGSFPPDKFAFARTKLARRVAKLQQQKDMATPQVAKKMDSLFSKHEKGFTDTLRALNDRLSRDWSVVRSRATKRVLPLPWRADTGSTILSLYHSRAILQRILEEALLGRPSTNIHLEERHRKSSQYSAWASMELRDDLTEFEYHFLAGAESTLKSDVKKSFGSGTNKGLDRYCVEFQHMMQKYQQLASLAYKSDPEQLSFMLITLLEMWQAIDSIALTIYPQLADYEPEFPRDILFPLQVALLSDLRRIQDIEDYLEGRRSVAKPSHPSLFRDISPESFAVRYFDQSQEMQQLATTIRAADVRARAQKEEEWAETSSEYEAVMKQAAETTCLFIEDRFDPLKRRHDDRHCLKHQLERRGETMRISVHEAILPSDDTVAKAVVFELLLPKAFAAWRDATWQLIQLGRRSTTPDRKPPVSLHDYRGLRGFMRPTGSSMTLASYFKSFLSTHYTQVPFPITLDKVCLPHPLKYGLFDHSRSLWTSRNVEKPSFADLCAPPLPPKSAYGSLRRYLHPTFEGKPLSANEIIASQTRCPNSLTMIEFTTFQDLRLGHRTQWIRLLRELASSNLNFGTLEVGILVTELALVVGPRDEQSLLRAGHWVFEDLSFCIALTAQIKRRLENVAANWREGKTVECLLVLLQRIWSLATPLEARKEAEALMLYVRRTTHHWARSLRREICNATSTEIAQKRSQDALLAALLCRKTYILEAAKPDEPLQAEMLTIYLECSFMLKDNLPSKDAGFIGRMPAFFRKLYISDLKLVHRLESQLRRAIQSLNTAVNQAVNSLWADAEEQSTRVFSAWDFLPEPHDGWVTAQSMSVDDLLEQSVFFDILDGTLLVDGQPLGRLPDEYTKQEFFHRMFGDRVFLTYPSSIPGMSYQLASPFEGHQIHFGFRDGVPFLRARLGNNRMVELIPPTVFLSRIPGDATDLPLPLINGCVHWLDLASHSIEIRSLATMWRPKPRNWVIDLRTSQAHRGYSLLVDPRSSIFNRIATIIEPFEHRSKMTVFQPQRSNVSLHLPGLELSFRVNSDGLLESQQLRAVIDGDQDAGTLYGIESKLVLRDSMVPEDRSVVVAMGPATIEQSGAHVRIRISHTGFYARFLINKVLGRLECASEPRLIYFKAYCHALTAFVLPDPLTGRTGTDEAIHCLQSGNAQPWAPVDEASYGFLSAIADLTPRRVYYPDTLKVLQKVAWKDNLLSAVQHDEFRPITRHIMQQCHVLHRFHLGSAKPPADDRGGDEHLLARAQTRRNAFRALQHKETLPAVPDRCYVARDCAKFSGSKNAYESASLIKNWSHRVRVNQDLSAIMQEWPLIQGFDSEFELYLFADLINVNLAANWGSLFTLCQTASRTQDRFRLMFLFATMSFDAQVDMTIMRTLIAVAIMEDFQTLQLPRHPSFTHFRRGQVPNAHFLLQLMKPYRTPYPEDERALLTVAMHGKQKRKLEMAQLKHEQESEENCKTFASHLVSQWPVREPSISSLRLEDVPLLDAEMAYQAIKPEWERLFANYELSEHLDRVQNILNACHAAESFPALSVSEGEQQFFSTPFISSTRPTLQLLLRKLLESSPIADRAILGDRSNAAQPSLNGHTITDGSASVSESSKPPITNSRTTRNDPVKTRNDGSALMNELQQSIIDPFAHSEDPVRRAYGRDLQTSLRALSKSKRETSRGTMQAAVAMGGAQIAVSISSSTLAVSSRLDSIRIALTQDQGWLEAGALLPSITSISLLEMLRPFAVPKNMSVARSVIINYGELITNLQHALRIQGASLRKDTIQLSIETQVASHRNWQTRDHPDWLLLELDFNVRIRPDQHEVALAMTSPSSNGSFCLQMNMGQGKSSIIIPMVVAQLADTKNLVRVVVPRPLLTQTAQLLQARLGGLVGRKIRHVPFSRRSSTAINDLEAYHNLHLEMQRDGGTILTLPEHMLSFQLSGLQELSNGHIQQATYMMRLQEWLVRKCRDVLDECDHMLAVKTQLIYPSGAQTMVDGHPGRWKLVQDLLKLVKVHLGPLRRQFPRSIEVIERSRGTFPTIYLLTHQVKDALMRRLTDSVVRGDGGILPIDGCSLDELASVNSLLREAQFPKAMALKIAGVLEGNTDARQRLLLLRGLLIHKILLSGLDKRWNVQYGIDARRDPIAVPYKAKGIASDQAEFGHPDVSIVLTCLSFYSSGLTLPQFRQALAQLTKSDDEPVREFDSWSQDIPSFPDSLRSWSSINVDDETQCTQLWGLLRQQMAVINYFLNHHVFPRHSRVFERKLVSSGWDIATQTSSAEDESLTISKENIRPGPDALRLSVGRSTSLTVGFSGTNDNKTLLPLNIRQDDLPGLAHTNADVLTYLLQPRNRKYFPACRVDGRRLSEREFLHQLHKHGIRMLLDAGAQILEMDNKSLAQAWLEEDHEAEAAVFFGEDDRARVLYRDGKSQPLAGSPFLNNLGACVVYLDEAHTRGVDLKMPADAVAALTLGIQQTKDHTVQAAMRLRQLAISQSVVFFAPPEVHQSILNFRGKAAKDFIDSRDVIIWLLEQTCCSIEQLQPLYISQGLEYCRRRLAAQRNPDASSDHDQRKAYLKVLQQPEQYSLENLYAPDQKTKSRPVDAKGFQEIAGYVEKLNAMKKGHRNTGDTVQALTHQEVEQEREVQIEVETVREVKKPLHATAFKQQPLRKDVKSFAETGRLVAGSQAYQQAFVALRQTALGRRLGISDSATSSRLLVTQDFSNVVVIQWGKPLDEYSRPVHWILWSTTTDTALIISDFEADAVLPIIRDRKPASTYLITYAAPVTRAMLVFDTLSLYTVPRLPANWRAPTWLVRDLGIFAGRLYFDFDDQSHAVCQALGLPPPASATEAASVELTEADLWYELPFGDAPQETKQEPFSKNALLFMQEWLAIRRKGQDFSQSMVGQLIRGRRLDRGDLREEEADAGQDVGSDESEKNVVAEAE</sequence>
<evidence type="ECO:0000256" key="13">
    <source>
        <dbReference type="RuleBase" id="RU004328"/>
    </source>
</evidence>
<feature type="active site" evidence="12">
    <location>
        <position position="135"/>
    </location>
</feature>
<gene>
    <name evidence="19" type="ORF">HO133_010497</name>
</gene>
<dbReference type="FunFam" id="3.90.730.10:FF:000004">
    <property type="entry name" value="Ribonuclease T2-like"/>
    <property type="match status" value="1"/>
</dbReference>
<dbReference type="Pfam" id="PF12359">
    <property type="entry name" value="DUF3645"/>
    <property type="match status" value="1"/>
</dbReference>
<dbReference type="InterPro" id="IPR051346">
    <property type="entry name" value="OTU_Deubiquitinase"/>
</dbReference>